<reference evidence="1" key="1">
    <citation type="submission" date="2023-07" db="EMBL/GenBank/DDBJ databases">
        <title>Sequencing the genomes of 1000 actinobacteria strains.</title>
        <authorList>
            <person name="Klenk H.-P."/>
        </authorList>
    </citation>
    <scope>NUCLEOTIDE SEQUENCE</scope>
    <source>
        <strain evidence="1">DSM 44707</strain>
    </source>
</reference>
<organism evidence="1 2">
    <name type="scientific">Catenuloplanes atrovinosus</name>
    <dbReference type="NCBI Taxonomy" id="137266"/>
    <lineage>
        <taxon>Bacteria</taxon>
        <taxon>Bacillati</taxon>
        <taxon>Actinomycetota</taxon>
        <taxon>Actinomycetes</taxon>
        <taxon>Micromonosporales</taxon>
        <taxon>Micromonosporaceae</taxon>
        <taxon>Catenuloplanes</taxon>
    </lineage>
</organism>
<evidence type="ECO:0000313" key="2">
    <source>
        <dbReference type="Proteomes" id="UP001183643"/>
    </source>
</evidence>
<evidence type="ECO:0000313" key="1">
    <source>
        <dbReference type="EMBL" id="MDR7277037.1"/>
    </source>
</evidence>
<dbReference type="EMBL" id="JAVDYB010000001">
    <property type="protein sequence ID" value="MDR7277037.1"/>
    <property type="molecule type" value="Genomic_DNA"/>
</dbReference>
<proteinExistence type="predicted"/>
<dbReference type="Proteomes" id="UP001183643">
    <property type="component" value="Unassembled WGS sequence"/>
</dbReference>
<comment type="caution">
    <text evidence="1">The sequence shown here is derived from an EMBL/GenBank/DDBJ whole genome shotgun (WGS) entry which is preliminary data.</text>
</comment>
<name>A0AAE3YQZ1_9ACTN</name>
<gene>
    <name evidence="1" type="ORF">J2S41_003815</name>
</gene>
<protein>
    <submittedName>
        <fullName evidence="1">Uncharacterized protein</fullName>
    </submittedName>
</protein>
<accession>A0AAE3YQZ1</accession>
<dbReference type="AlphaFoldDB" id="A0AAE3YQZ1"/>
<keyword evidence="2" id="KW-1185">Reference proteome</keyword>
<sequence length="160" mass="17802">MVVQFLPVPQEDLMGPFCAPIGRGRPPLAAPAGVDEAEPVMTELLQIIEREALPYFARFTSVEDVRHEASELLKSGVDDPWHLEIRFRASLMLGDVTAAEEDAARIVAVATSGEDWTREEWVGELRDRTVGLLEIARRSLPEARAVLESDAAETRRRVLL</sequence>